<dbReference type="SUPFAM" id="SSF53137">
    <property type="entry name" value="Translational machinery components"/>
    <property type="match status" value="1"/>
</dbReference>
<dbReference type="GO" id="GO:0016787">
    <property type="term" value="F:hydrolase activity"/>
    <property type="evidence" value="ECO:0007669"/>
    <property type="project" value="UniProtKB-KW"/>
</dbReference>
<gene>
    <name evidence="2" type="ORF">ABLG96_11325</name>
</gene>
<name>A0AAU8DJ96_9ACTN</name>
<keyword evidence="2" id="KW-0378">Hydrolase</keyword>
<evidence type="ECO:0000259" key="1">
    <source>
        <dbReference type="Pfam" id="PF18859"/>
    </source>
</evidence>
<protein>
    <submittedName>
        <fullName evidence="2">AcVLRF1 family peptidyl-tRNA hydrolase</fullName>
    </submittedName>
</protein>
<evidence type="ECO:0000313" key="2">
    <source>
        <dbReference type="EMBL" id="XCG61880.1"/>
    </source>
</evidence>
<proteinExistence type="predicted"/>
<organism evidence="2">
    <name type="scientific">Nakamurella sp. A5-74</name>
    <dbReference type="NCBI Taxonomy" id="3158264"/>
    <lineage>
        <taxon>Bacteria</taxon>
        <taxon>Bacillati</taxon>
        <taxon>Actinomycetota</taxon>
        <taxon>Actinomycetes</taxon>
        <taxon>Nakamurellales</taxon>
        <taxon>Nakamurellaceae</taxon>
        <taxon>Nakamurella</taxon>
    </lineage>
</organism>
<dbReference type="RefSeq" id="WP_353647496.1">
    <property type="nucleotide sequence ID" value="NZ_CP159218.1"/>
</dbReference>
<dbReference type="InterPro" id="IPR042226">
    <property type="entry name" value="eFR1_2_sf"/>
</dbReference>
<dbReference type="EMBL" id="CP159218">
    <property type="protein sequence ID" value="XCG61880.1"/>
    <property type="molecule type" value="Genomic_DNA"/>
</dbReference>
<sequence length="219" mass="23298">MATRSRPAPGGGRMVDVAPDRLTGWVNRFVAGHAGATEPRVVDDGVLIRAGDGSTASIEVPYPPLRLAGMEPLEAVLAHLEGIGTIGLLLFRAGAHSVGLCKDRTVLASSTDRHYVQGRTAAGGWSQQRYARRRGNQLSAAQQEAASDAARVWSTVTPDVLLLAGDRKAINGVLEDPRLTRFLDLPTRAIGDVPEPRRSVLDDVAARSLDVTVVIRDPG</sequence>
<accession>A0AAU8DJ96</accession>
<reference evidence="2" key="1">
    <citation type="submission" date="2024-05" db="EMBL/GenBank/DDBJ databases">
        <authorList>
            <person name="Cai S.Y."/>
            <person name="Jin L.M."/>
            <person name="Li H.R."/>
        </authorList>
    </citation>
    <scope>NUCLEOTIDE SEQUENCE</scope>
    <source>
        <strain evidence="2">A5-74</strain>
    </source>
</reference>
<dbReference type="AlphaFoldDB" id="A0AAU8DJ96"/>
<feature type="domain" description="Actinobacteria/chloroflexi VLRF1 release factor" evidence="1">
    <location>
        <begin position="85"/>
        <end position="213"/>
    </location>
</feature>
<dbReference type="Gene3D" id="3.30.420.60">
    <property type="entry name" value="eRF1 domain 2"/>
    <property type="match status" value="1"/>
</dbReference>
<dbReference type="InterPro" id="IPR040783">
    <property type="entry name" value="VLRF1"/>
</dbReference>
<dbReference type="NCBIfam" id="NF041024">
    <property type="entry name" value="acVLRF1_NCBI"/>
    <property type="match status" value="1"/>
</dbReference>
<dbReference type="Pfam" id="PF18859">
    <property type="entry name" value="acVLRF1"/>
    <property type="match status" value="1"/>
</dbReference>